<dbReference type="EMBL" id="RFFJ01000010">
    <property type="protein sequence ID" value="RMI45187.1"/>
    <property type="molecule type" value="Genomic_DNA"/>
</dbReference>
<evidence type="ECO:0000256" key="3">
    <source>
        <dbReference type="ARBA" id="ARBA00023163"/>
    </source>
</evidence>
<dbReference type="PROSITE" id="PS50977">
    <property type="entry name" value="HTH_TETR_2"/>
    <property type="match status" value="1"/>
</dbReference>
<dbReference type="Proteomes" id="UP000278673">
    <property type="component" value="Unassembled WGS sequence"/>
</dbReference>
<dbReference type="InterPro" id="IPR009057">
    <property type="entry name" value="Homeodomain-like_sf"/>
</dbReference>
<dbReference type="Gene3D" id="1.10.357.10">
    <property type="entry name" value="Tetracycline Repressor, domain 2"/>
    <property type="match status" value="1"/>
</dbReference>
<dbReference type="Pfam" id="PF00440">
    <property type="entry name" value="TetR_N"/>
    <property type="match status" value="1"/>
</dbReference>
<name>A0A3M2M673_9ACTN</name>
<feature type="DNA-binding region" description="H-T-H motif" evidence="4">
    <location>
        <begin position="42"/>
        <end position="61"/>
    </location>
</feature>
<dbReference type="SUPFAM" id="SSF48498">
    <property type="entry name" value="Tetracyclin repressor-like, C-terminal domain"/>
    <property type="match status" value="1"/>
</dbReference>
<dbReference type="InterPro" id="IPR025996">
    <property type="entry name" value="MT1864/Rv1816-like_C"/>
</dbReference>
<dbReference type="AlphaFoldDB" id="A0A3M2M673"/>
<protein>
    <submittedName>
        <fullName evidence="6">TetR/AcrR family transcriptional regulator</fullName>
    </submittedName>
</protein>
<proteinExistence type="predicted"/>
<keyword evidence="1" id="KW-0805">Transcription regulation</keyword>
<dbReference type="SUPFAM" id="SSF46689">
    <property type="entry name" value="Homeodomain-like"/>
    <property type="match status" value="1"/>
</dbReference>
<evidence type="ECO:0000256" key="2">
    <source>
        <dbReference type="ARBA" id="ARBA00023125"/>
    </source>
</evidence>
<comment type="caution">
    <text evidence="6">The sequence shown here is derived from an EMBL/GenBank/DDBJ whole genome shotgun (WGS) entry which is preliminary data.</text>
</comment>
<evidence type="ECO:0000313" key="7">
    <source>
        <dbReference type="Proteomes" id="UP000278673"/>
    </source>
</evidence>
<dbReference type="InterPro" id="IPR036271">
    <property type="entry name" value="Tet_transcr_reg_TetR-rel_C_sf"/>
</dbReference>
<reference evidence="6 7" key="1">
    <citation type="submission" date="2018-10" db="EMBL/GenBank/DDBJ databases">
        <title>Isolation, diversity and antifungal activity of actinobacteria from wheat.</title>
        <authorList>
            <person name="Han C."/>
        </authorList>
    </citation>
    <scope>NUCLEOTIDE SEQUENCE [LARGE SCALE GENOMIC DNA]</scope>
    <source>
        <strain evidence="6 7">NEAU-YY642</strain>
    </source>
</reference>
<accession>A0A3M2M673</accession>
<evidence type="ECO:0000313" key="6">
    <source>
        <dbReference type="EMBL" id="RMI45187.1"/>
    </source>
</evidence>
<evidence type="ECO:0000256" key="4">
    <source>
        <dbReference type="PROSITE-ProRule" id="PRU00335"/>
    </source>
</evidence>
<evidence type="ECO:0000259" key="5">
    <source>
        <dbReference type="PROSITE" id="PS50977"/>
    </source>
</evidence>
<dbReference type="RefSeq" id="WP_122182368.1">
    <property type="nucleotide sequence ID" value="NZ_RFFJ01000010.1"/>
</dbReference>
<organism evidence="6 7">
    <name type="scientific">Streptomyces triticirhizae</name>
    <dbReference type="NCBI Taxonomy" id="2483353"/>
    <lineage>
        <taxon>Bacteria</taxon>
        <taxon>Bacillati</taxon>
        <taxon>Actinomycetota</taxon>
        <taxon>Actinomycetes</taxon>
        <taxon>Kitasatosporales</taxon>
        <taxon>Streptomycetaceae</taxon>
        <taxon>Streptomyces</taxon>
    </lineage>
</organism>
<dbReference type="GO" id="GO:0003700">
    <property type="term" value="F:DNA-binding transcription factor activity"/>
    <property type="evidence" value="ECO:0007669"/>
    <property type="project" value="TreeGrafter"/>
</dbReference>
<dbReference type="GO" id="GO:0000976">
    <property type="term" value="F:transcription cis-regulatory region binding"/>
    <property type="evidence" value="ECO:0007669"/>
    <property type="project" value="TreeGrafter"/>
</dbReference>
<feature type="domain" description="HTH tetR-type" evidence="5">
    <location>
        <begin position="19"/>
        <end position="79"/>
    </location>
</feature>
<dbReference type="PANTHER" id="PTHR30055">
    <property type="entry name" value="HTH-TYPE TRANSCRIPTIONAL REGULATOR RUTR"/>
    <property type="match status" value="1"/>
</dbReference>
<sequence length="212" mass="22478">MADTAVHDGPPARGGYHHGDLPNALTEAAVALASEGGPGAVVLRAAARRVGVSATAAYRHFAGHADLLRAVKERSQRLLDASVATALAASPPLPERGDEAERRLRAIAEAYVSFALGQPGLFRSCFCHTDDENPPDPRAYGTYQLLREVLDELAEAGRVSPGLREDAEAAVWSTVHGLATLLLDGPLSVLPEPRRRAVVERSLDGMVHGLRS</sequence>
<keyword evidence="2 4" id="KW-0238">DNA-binding</keyword>
<dbReference type="PANTHER" id="PTHR30055:SF234">
    <property type="entry name" value="HTH-TYPE TRANSCRIPTIONAL REGULATOR BETI"/>
    <property type="match status" value="1"/>
</dbReference>
<evidence type="ECO:0000256" key="1">
    <source>
        <dbReference type="ARBA" id="ARBA00023015"/>
    </source>
</evidence>
<keyword evidence="3" id="KW-0804">Transcription</keyword>
<keyword evidence="7" id="KW-1185">Reference proteome</keyword>
<gene>
    <name evidence="6" type="ORF">EBN88_03910</name>
</gene>
<dbReference type="InterPro" id="IPR050109">
    <property type="entry name" value="HTH-type_TetR-like_transc_reg"/>
</dbReference>
<dbReference type="Pfam" id="PF13305">
    <property type="entry name" value="TetR_C_33"/>
    <property type="match status" value="1"/>
</dbReference>
<dbReference type="InterPro" id="IPR001647">
    <property type="entry name" value="HTH_TetR"/>
</dbReference>